<organism evidence="2 3">
    <name type="scientific">Heterodermia speciosa</name>
    <dbReference type="NCBI Taxonomy" id="116794"/>
    <lineage>
        <taxon>Eukaryota</taxon>
        <taxon>Fungi</taxon>
        <taxon>Dikarya</taxon>
        <taxon>Ascomycota</taxon>
        <taxon>Pezizomycotina</taxon>
        <taxon>Lecanoromycetes</taxon>
        <taxon>OSLEUM clade</taxon>
        <taxon>Lecanoromycetidae</taxon>
        <taxon>Caliciales</taxon>
        <taxon>Physciaceae</taxon>
        <taxon>Heterodermia</taxon>
    </lineage>
</organism>
<dbReference type="EMBL" id="CAJPDS010000140">
    <property type="protein sequence ID" value="CAF9939882.1"/>
    <property type="molecule type" value="Genomic_DNA"/>
</dbReference>
<dbReference type="Proteomes" id="UP000664521">
    <property type="component" value="Unassembled WGS sequence"/>
</dbReference>
<dbReference type="SUPFAM" id="SSF81383">
    <property type="entry name" value="F-box domain"/>
    <property type="match status" value="1"/>
</dbReference>
<protein>
    <recommendedName>
        <fullName evidence="1">F-box domain-containing protein</fullName>
    </recommendedName>
</protein>
<evidence type="ECO:0000313" key="2">
    <source>
        <dbReference type="EMBL" id="CAF9939882.1"/>
    </source>
</evidence>
<dbReference type="AlphaFoldDB" id="A0A8H3J371"/>
<dbReference type="OrthoDB" id="3637487at2759"/>
<proteinExistence type="predicted"/>
<keyword evidence="3" id="KW-1185">Reference proteome</keyword>
<dbReference type="InterPro" id="IPR001810">
    <property type="entry name" value="F-box_dom"/>
</dbReference>
<gene>
    <name evidence="2" type="ORF">HETSPECPRED_002084</name>
</gene>
<comment type="caution">
    <text evidence="2">The sequence shown here is derived from an EMBL/GenBank/DDBJ whole genome shotgun (WGS) entry which is preliminary data.</text>
</comment>
<reference evidence="2" key="1">
    <citation type="submission" date="2021-03" db="EMBL/GenBank/DDBJ databases">
        <authorList>
            <person name="Tagirdzhanova G."/>
        </authorList>
    </citation>
    <scope>NUCLEOTIDE SEQUENCE</scope>
</reference>
<feature type="domain" description="F-box" evidence="1">
    <location>
        <begin position="1"/>
        <end position="53"/>
    </location>
</feature>
<name>A0A8H3J371_9LECA</name>
<dbReference type="InterPro" id="IPR036047">
    <property type="entry name" value="F-box-like_dom_sf"/>
</dbReference>
<accession>A0A8H3J371</accession>
<dbReference type="PROSITE" id="PS50181">
    <property type="entry name" value="FBOX"/>
    <property type="match status" value="1"/>
</dbReference>
<evidence type="ECO:0000313" key="3">
    <source>
        <dbReference type="Proteomes" id="UP000664521"/>
    </source>
</evidence>
<evidence type="ECO:0000259" key="1">
    <source>
        <dbReference type="PROSITE" id="PS50181"/>
    </source>
</evidence>
<sequence>MQLLDFPFELLLNVFKKLGSEELRRSVSYLLICKRWYHIAHEVFLSDLPITELRLSSRHLQLLPPEGSLLKNLIREKATRLSIRLVGHPSLDVSTSPWISLAEDKNDDHDDDDVDSIQDEWIVDTDYIDGERGIDADKIQHSAHLSCRPQQAWMRRVNSKLVELADKLAIFTALEEFMFESSSEQEVTPEPRWDYVHDVTLGKIIAGLPNHLTAITLDTCGTEIVPASDHPIHLCPLIAQHAGRIKTVRLRMRCICPVVFNMAIEKLAMEHLTIKLSLPMFGDSTPNVCYNAKRCFSRAKTPTASEIGFMISCARRLTDRHSFQRLRISFRDLHGRGTTDFVAWDGVADQCFYDPNTKGDKGRSWDPWEENETLQVWIPFF</sequence>